<evidence type="ECO:0000256" key="2">
    <source>
        <dbReference type="SAM" id="Phobius"/>
    </source>
</evidence>
<dbReference type="Proteomes" id="UP000762676">
    <property type="component" value="Unassembled WGS sequence"/>
</dbReference>
<feature type="transmembrane region" description="Helical" evidence="2">
    <location>
        <begin position="33"/>
        <end position="53"/>
    </location>
</feature>
<accession>A0AAV4EYN1</accession>
<evidence type="ECO:0000313" key="3">
    <source>
        <dbReference type="EMBL" id="GFR65829.1"/>
    </source>
</evidence>
<organism evidence="3 4">
    <name type="scientific">Elysia marginata</name>
    <dbReference type="NCBI Taxonomy" id="1093978"/>
    <lineage>
        <taxon>Eukaryota</taxon>
        <taxon>Metazoa</taxon>
        <taxon>Spiralia</taxon>
        <taxon>Lophotrochozoa</taxon>
        <taxon>Mollusca</taxon>
        <taxon>Gastropoda</taxon>
        <taxon>Heterobranchia</taxon>
        <taxon>Euthyneura</taxon>
        <taxon>Panpulmonata</taxon>
        <taxon>Sacoglossa</taxon>
        <taxon>Placobranchoidea</taxon>
        <taxon>Plakobranchidae</taxon>
        <taxon>Elysia</taxon>
    </lineage>
</organism>
<keyword evidence="2" id="KW-0472">Membrane</keyword>
<dbReference type="EMBL" id="BMAT01011059">
    <property type="protein sequence ID" value="GFR65829.1"/>
    <property type="molecule type" value="Genomic_DNA"/>
</dbReference>
<sequence length="160" mass="17086">MICRSLGYASANVAARMGGILAPFIINPGDLPLLTYSVMASMMFVAVILTPLVPETKDLVMPETVAAQEITVTGEAVSSLHQKTLPSDSNSSNSEEEPHQDEAYHIKAKVGSTKNGQPGNHLQMHLLGDQSLQVEGNGEAHYINSKGSTDCEQNLNNLPV</sequence>
<name>A0AAV4EYN1_9GAST</name>
<gene>
    <name evidence="3" type="ORF">ElyMa_005541500</name>
</gene>
<reference evidence="3 4" key="1">
    <citation type="journal article" date="2021" name="Elife">
        <title>Chloroplast acquisition without the gene transfer in kleptoplastic sea slugs, Plakobranchus ocellatus.</title>
        <authorList>
            <person name="Maeda T."/>
            <person name="Takahashi S."/>
            <person name="Yoshida T."/>
            <person name="Shimamura S."/>
            <person name="Takaki Y."/>
            <person name="Nagai Y."/>
            <person name="Toyoda A."/>
            <person name="Suzuki Y."/>
            <person name="Arimoto A."/>
            <person name="Ishii H."/>
            <person name="Satoh N."/>
            <person name="Nishiyama T."/>
            <person name="Hasebe M."/>
            <person name="Maruyama T."/>
            <person name="Minagawa J."/>
            <person name="Obokata J."/>
            <person name="Shigenobu S."/>
        </authorList>
    </citation>
    <scope>NUCLEOTIDE SEQUENCE [LARGE SCALE GENOMIC DNA]</scope>
</reference>
<protein>
    <submittedName>
        <fullName evidence="3">Solute carrier family 22 member 21</fullName>
    </submittedName>
</protein>
<evidence type="ECO:0000313" key="4">
    <source>
        <dbReference type="Proteomes" id="UP000762676"/>
    </source>
</evidence>
<feature type="region of interest" description="Disordered" evidence="1">
    <location>
        <begin position="77"/>
        <end position="102"/>
    </location>
</feature>
<keyword evidence="4" id="KW-1185">Reference proteome</keyword>
<comment type="caution">
    <text evidence="3">The sequence shown here is derived from an EMBL/GenBank/DDBJ whole genome shotgun (WGS) entry which is preliminary data.</text>
</comment>
<keyword evidence="2" id="KW-0812">Transmembrane</keyword>
<dbReference type="AlphaFoldDB" id="A0AAV4EYN1"/>
<proteinExistence type="predicted"/>
<evidence type="ECO:0000256" key="1">
    <source>
        <dbReference type="SAM" id="MobiDB-lite"/>
    </source>
</evidence>
<keyword evidence="2" id="KW-1133">Transmembrane helix</keyword>